<dbReference type="Proteomes" id="UP000190140">
    <property type="component" value="Unassembled WGS sequence"/>
</dbReference>
<feature type="transmembrane region" description="Helical" evidence="1">
    <location>
        <begin position="73"/>
        <end position="98"/>
    </location>
</feature>
<dbReference type="GO" id="GO:0006508">
    <property type="term" value="P:proteolysis"/>
    <property type="evidence" value="ECO:0007669"/>
    <property type="project" value="UniProtKB-KW"/>
</dbReference>
<keyword evidence="1" id="KW-0812">Transmembrane</keyword>
<dbReference type="STRING" id="29349.CLOTH_08270"/>
<feature type="domain" description="CAAX prenyl protease 2/Lysostaphin resistance protein A-like" evidence="2">
    <location>
        <begin position="117"/>
        <end position="203"/>
    </location>
</feature>
<keyword evidence="3" id="KW-0645">Protease</keyword>
<keyword evidence="3" id="KW-0378">Hydrolase</keyword>
<name>A0A1V4I928_9FIRM</name>
<protein>
    <submittedName>
        <fullName evidence="3">CAAX amino terminal protease self-immunity</fullName>
    </submittedName>
</protein>
<accession>A0A1V4I928</accession>
<feature type="transmembrane region" description="Helical" evidence="1">
    <location>
        <begin position="118"/>
        <end position="137"/>
    </location>
</feature>
<dbReference type="GO" id="GO:0080120">
    <property type="term" value="P:CAAX-box protein maturation"/>
    <property type="evidence" value="ECO:0007669"/>
    <property type="project" value="UniProtKB-ARBA"/>
</dbReference>
<comment type="caution">
    <text evidence="3">The sequence shown here is derived from an EMBL/GenBank/DDBJ whole genome shotgun (WGS) entry which is preliminary data.</text>
</comment>
<dbReference type="PANTHER" id="PTHR43592">
    <property type="entry name" value="CAAX AMINO TERMINAL PROTEASE"/>
    <property type="match status" value="1"/>
</dbReference>
<feature type="transmembrane region" description="Helical" evidence="1">
    <location>
        <begin position="9"/>
        <end position="26"/>
    </location>
</feature>
<feature type="transmembrane region" description="Helical" evidence="1">
    <location>
        <begin position="233"/>
        <end position="252"/>
    </location>
</feature>
<feature type="transmembrane region" description="Helical" evidence="1">
    <location>
        <begin position="272"/>
        <end position="288"/>
    </location>
</feature>
<sequence>MRKITISNIIYLFLAVLFLTVGAYFQRMDINTGLLITEYGIILIPAILFSLWLKKEQSIKTFLRFNKINTKTFIISIFIPAFSYPIAVFGNVVFMFILNSIGIYDSHYIPLASNLSEYLWFLILIGVTPGICEEVLFRGFFLRMNEEKGFRYSIIYSSFLFALFHFNAFNFMGPFVLGIIFAYITIKTNSIYPAIIGHIINNSIATTLSYVLFRGVEDIGPVDIPPQVALAQMAFWGIVSIVSFIILRFLIGMMESNVENENKDEEKMNWKAYIPVIACIVIYVYFSIQI</sequence>
<keyword evidence="1" id="KW-0472">Membrane</keyword>
<evidence type="ECO:0000313" key="4">
    <source>
        <dbReference type="Proteomes" id="UP000190140"/>
    </source>
</evidence>
<dbReference type="EMBL" id="MZGW01000002">
    <property type="protein sequence ID" value="OPJ56423.1"/>
    <property type="molecule type" value="Genomic_DNA"/>
</dbReference>
<dbReference type="AlphaFoldDB" id="A0A1V4I928"/>
<dbReference type="GO" id="GO:0004175">
    <property type="term" value="F:endopeptidase activity"/>
    <property type="evidence" value="ECO:0007669"/>
    <property type="project" value="UniProtKB-ARBA"/>
</dbReference>
<dbReference type="InterPro" id="IPR003675">
    <property type="entry name" value="Rce1/LyrA-like_dom"/>
</dbReference>
<keyword evidence="1" id="KW-1133">Transmembrane helix</keyword>
<dbReference type="RefSeq" id="WP_079411487.1">
    <property type="nucleotide sequence ID" value="NZ_MZGW01000002.1"/>
</dbReference>
<gene>
    <name evidence="3" type="ORF">CLOTH_08270</name>
</gene>
<feature type="transmembrane region" description="Helical" evidence="1">
    <location>
        <begin position="158"/>
        <end position="184"/>
    </location>
</feature>
<keyword evidence="4" id="KW-1185">Reference proteome</keyword>
<evidence type="ECO:0000313" key="3">
    <source>
        <dbReference type="EMBL" id="OPJ56423.1"/>
    </source>
</evidence>
<proteinExistence type="predicted"/>
<organism evidence="3 4">
    <name type="scientific">Alkalithermobacter paradoxus</name>
    <dbReference type="NCBI Taxonomy" id="29349"/>
    <lineage>
        <taxon>Bacteria</taxon>
        <taxon>Bacillati</taxon>
        <taxon>Bacillota</taxon>
        <taxon>Clostridia</taxon>
        <taxon>Peptostreptococcales</taxon>
        <taxon>Tepidibacteraceae</taxon>
        <taxon>Alkalithermobacter</taxon>
    </lineage>
</organism>
<feature type="transmembrane region" description="Helical" evidence="1">
    <location>
        <begin position="32"/>
        <end position="53"/>
    </location>
</feature>
<reference evidence="3 4" key="1">
    <citation type="submission" date="2017-03" db="EMBL/GenBank/DDBJ databases">
        <title>Genome sequence of Clostridium thermoalcaliphilum DSM 7309.</title>
        <authorList>
            <person name="Poehlein A."/>
            <person name="Daniel R."/>
        </authorList>
    </citation>
    <scope>NUCLEOTIDE SEQUENCE [LARGE SCALE GENOMIC DNA]</scope>
    <source>
        <strain evidence="3 4">DSM 7309</strain>
    </source>
</reference>
<dbReference type="Pfam" id="PF02517">
    <property type="entry name" value="Rce1-like"/>
    <property type="match status" value="1"/>
</dbReference>
<dbReference type="PANTHER" id="PTHR43592:SF15">
    <property type="entry name" value="CAAX AMINO TERMINAL PROTEASE FAMILY PROTEIN"/>
    <property type="match status" value="1"/>
</dbReference>
<evidence type="ECO:0000256" key="1">
    <source>
        <dbReference type="SAM" id="Phobius"/>
    </source>
</evidence>
<evidence type="ECO:0000259" key="2">
    <source>
        <dbReference type="Pfam" id="PF02517"/>
    </source>
</evidence>
<dbReference type="OrthoDB" id="5486437at2"/>